<accession>A0A5J9VFY8</accession>
<evidence type="ECO:0000313" key="2">
    <source>
        <dbReference type="EMBL" id="TVU34875.1"/>
    </source>
</evidence>
<comment type="caution">
    <text evidence="2">The sequence shown here is derived from an EMBL/GenBank/DDBJ whole genome shotgun (WGS) entry which is preliminary data.</text>
</comment>
<evidence type="ECO:0000313" key="3">
    <source>
        <dbReference type="Proteomes" id="UP000324897"/>
    </source>
</evidence>
<protein>
    <submittedName>
        <fullName evidence="2">Uncharacterized protein</fullName>
    </submittedName>
</protein>
<gene>
    <name evidence="2" type="ORF">EJB05_16730</name>
</gene>
<feature type="region of interest" description="Disordered" evidence="1">
    <location>
        <begin position="41"/>
        <end position="78"/>
    </location>
</feature>
<evidence type="ECO:0000256" key="1">
    <source>
        <dbReference type="SAM" id="MobiDB-lite"/>
    </source>
</evidence>
<dbReference type="Gramene" id="TVU34875">
    <property type="protein sequence ID" value="TVU34875"/>
    <property type="gene ID" value="EJB05_16730"/>
</dbReference>
<dbReference type="EMBL" id="RWGY01000009">
    <property type="protein sequence ID" value="TVU34875.1"/>
    <property type="molecule type" value="Genomic_DNA"/>
</dbReference>
<reference evidence="2 3" key="1">
    <citation type="journal article" date="2019" name="Sci. Rep.">
        <title>A high-quality genome of Eragrostis curvula grass provides insights into Poaceae evolution and supports new strategies to enhance forage quality.</title>
        <authorList>
            <person name="Carballo J."/>
            <person name="Santos B.A.C.M."/>
            <person name="Zappacosta D."/>
            <person name="Garbus I."/>
            <person name="Selva J.P."/>
            <person name="Gallo C.A."/>
            <person name="Diaz A."/>
            <person name="Albertini E."/>
            <person name="Caccamo M."/>
            <person name="Echenique V."/>
        </authorList>
    </citation>
    <scope>NUCLEOTIDE SEQUENCE [LARGE SCALE GENOMIC DNA]</scope>
    <source>
        <strain evidence="3">cv. Victoria</strain>
        <tissue evidence="2">Leaf</tissue>
    </source>
</reference>
<sequence>MMIRAAAQRVRRQEYKAPPLPPGRGLVRIAWCDPGFPRAPLPVIPSSSSPPARGERTEDPADPIEIPDRIQVPPPATTESLSVLISPTLHDAYII</sequence>
<organism evidence="2 3">
    <name type="scientific">Eragrostis curvula</name>
    <name type="common">weeping love grass</name>
    <dbReference type="NCBI Taxonomy" id="38414"/>
    <lineage>
        <taxon>Eukaryota</taxon>
        <taxon>Viridiplantae</taxon>
        <taxon>Streptophyta</taxon>
        <taxon>Embryophyta</taxon>
        <taxon>Tracheophyta</taxon>
        <taxon>Spermatophyta</taxon>
        <taxon>Magnoliopsida</taxon>
        <taxon>Liliopsida</taxon>
        <taxon>Poales</taxon>
        <taxon>Poaceae</taxon>
        <taxon>PACMAD clade</taxon>
        <taxon>Chloridoideae</taxon>
        <taxon>Eragrostideae</taxon>
        <taxon>Eragrostidinae</taxon>
        <taxon>Eragrostis</taxon>
    </lineage>
</organism>
<dbReference type="AlphaFoldDB" id="A0A5J9VFY8"/>
<name>A0A5J9VFY8_9POAL</name>
<proteinExistence type="predicted"/>
<keyword evidence="3" id="KW-1185">Reference proteome</keyword>
<dbReference type="Proteomes" id="UP000324897">
    <property type="component" value="Unassembled WGS sequence"/>
</dbReference>